<evidence type="ECO:0000313" key="10">
    <source>
        <dbReference type="Proteomes" id="UP000319976"/>
    </source>
</evidence>
<dbReference type="GO" id="GO:0046872">
    <property type="term" value="F:metal ion binding"/>
    <property type="evidence" value="ECO:0007669"/>
    <property type="project" value="UniProtKB-KW"/>
</dbReference>
<dbReference type="GO" id="GO:0004065">
    <property type="term" value="F:arylsulfatase activity"/>
    <property type="evidence" value="ECO:0007669"/>
    <property type="project" value="TreeGrafter"/>
</dbReference>
<dbReference type="GO" id="GO:0047753">
    <property type="term" value="F:choline-sulfatase activity"/>
    <property type="evidence" value="ECO:0007669"/>
    <property type="project" value="UniProtKB-EC"/>
</dbReference>
<sequence>MPFGTSACTPRPSSETLKLRTLLHKEFRMTNTLRLLLTVSCLFFATVGTAAEKPNILFVFADDMTYEAIGSADILDIDTPHLDRLAKQSVTFTHAYNMGGYHGAICVASRTMLLTGRSLWDTMKVDSKNVLQREKAAGVLWPQLLKSAGYHTYMTGKWHIKIDPNQIFDEVRDVRPGMPNQTEAGYNRPKDQADYENGWKPWDEQYDGFWKGGKHWSEIVADHGVDYLEQAKEDAHPFFMYLAFNAPHDPRQSPKSYVDRYPLSRVEVPNNFLPVYPHYKEIGCPPSLRDEKLAPFPRTEFAVKVHRQEYFAIVTHMDDQIGRILDTLEATGKADNTYICFTADHGLAVGHHGLIGKQNMYDHSVRVPFLLSGPGLQAGKKITAPIYLQDIMPTTLQLAGVAVPEHIFFHSLLPLLNGEKSESYDEIYGAYTGQQRMITRDGWKLIAYPTIGVGRLYHIAEDPFEQHDLADNSEYAAKREELYNELLKLSSEFNDPLDYEHPVNSWSSRNKTKADH</sequence>
<evidence type="ECO:0000256" key="6">
    <source>
        <dbReference type="ARBA" id="ARBA00022837"/>
    </source>
</evidence>
<organism evidence="9 10">
    <name type="scientific">Calycomorphotria hydatis</name>
    <dbReference type="NCBI Taxonomy" id="2528027"/>
    <lineage>
        <taxon>Bacteria</taxon>
        <taxon>Pseudomonadati</taxon>
        <taxon>Planctomycetota</taxon>
        <taxon>Planctomycetia</taxon>
        <taxon>Planctomycetales</taxon>
        <taxon>Planctomycetaceae</taxon>
        <taxon>Calycomorphotria</taxon>
    </lineage>
</organism>
<gene>
    <name evidence="9" type="primary">betC_3</name>
    <name evidence="9" type="ORF">V22_06540</name>
</gene>
<proteinExistence type="inferred from homology"/>
<comment type="similarity">
    <text evidence="2">Belongs to the sulfatase family.</text>
</comment>
<comment type="cofactor">
    <cofactor evidence="1">
        <name>Ca(2+)</name>
        <dbReference type="ChEBI" id="CHEBI:29108"/>
    </cofactor>
</comment>
<accession>A0A517T4X5</accession>
<dbReference type="Proteomes" id="UP000319976">
    <property type="component" value="Chromosome"/>
</dbReference>
<evidence type="ECO:0000313" key="9">
    <source>
        <dbReference type="EMBL" id="QDT63433.1"/>
    </source>
</evidence>
<dbReference type="InterPro" id="IPR017850">
    <property type="entry name" value="Alkaline_phosphatase_core_sf"/>
</dbReference>
<evidence type="ECO:0000259" key="8">
    <source>
        <dbReference type="Pfam" id="PF00884"/>
    </source>
</evidence>
<dbReference type="Gene3D" id="3.40.720.10">
    <property type="entry name" value="Alkaline Phosphatase, subunit A"/>
    <property type="match status" value="1"/>
</dbReference>
<dbReference type="SUPFAM" id="SSF53649">
    <property type="entry name" value="Alkaline phosphatase-like"/>
    <property type="match status" value="1"/>
</dbReference>
<keyword evidence="3" id="KW-0479">Metal-binding</keyword>
<evidence type="ECO:0000256" key="5">
    <source>
        <dbReference type="ARBA" id="ARBA00022801"/>
    </source>
</evidence>
<dbReference type="CDD" id="cd16155">
    <property type="entry name" value="sulfatase_like"/>
    <property type="match status" value="1"/>
</dbReference>
<name>A0A517T4X5_9PLAN</name>
<dbReference type="Pfam" id="PF00884">
    <property type="entry name" value="Sulfatase"/>
    <property type="match status" value="1"/>
</dbReference>
<evidence type="ECO:0000256" key="7">
    <source>
        <dbReference type="SAM" id="MobiDB-lite"/>
    </source>
</evidence>
<evidence type="ECO:0000256" key="4">
    <source>
        <dbReference type="ARBA" id="ARBA00022729"/>
    </source>
</evidence>
<evidence type="ECO:0000256" key="2">
    <source>
        <dbReference type="ARBA" id="ARBA00008779"/>
    </source>
</evidence>
<dbReference type="EC" id="3.1.6.6" evidence="9"/>
<dbReference type="PANTHER" id="PTHR42693:SF42">
    <property type="entry name" value="ARYLSULFATASE G"/>
    <property type="match status" value="1"/>
</dbReference>
<feature type="region of interest" description="Disordered" evidence="7">
    <location>
        <begin position="495"/>
        <end position="516"/>
    </location>
</feature>
<dbReference type="EMBL" id="CP036316">
    <property type="protein sequence ID" value="QDT63433.1"/>
    <property type="molecule type" value="Genomic_DNA"/>
</dbReference>
<evidence type="ECO:0000256" key="3">
    <source>
        <dbReference type="ARBA" id="ARBA00022723"/>
    </source>
</evidence>
<dbReference type="PANTHER" id="PTHR42693">
    <property type="entry name" value="ARYLSULFATASE FAMILY MEMBER"/>
    <property type="match status" value="1"/>
</dbReference>
<keyword evidence="5 9" id="KW-0378">Hydrolase</keyword>
<reference evidence="9 10" key="1">
    <citation type="submission" date="2019-02" db="EMBL/GenBank/DDBJ databases">
        <title>Deep-cultivation of Planctomycetes and their phenomic and genomic characterization uncovers novel biology.</title>
        <authorList>
            <person name="Wiegand S."/>
            <person name="Jogler M."/>
            <person name="Boedeker C."/>
            <person name="Pinto D."/>
            <person name="Vollmers J."/>
            <person name="Rivas-Marin E."/>
            <person name="Kohn T."/>
            <person name="Peeters S.H."/>
            <person name="Heuer A."/>
            <person name="Rast P."/>
            <person name="Oberbeckmann S."/>
            <person name="Bunk B."/>
            <person name="Jeske O."/>
            <person name="Meyerdierks A."/>
            <person name="Storesund J.E."/>
            <person name="Kallscheuer N."/>
            <person name="Luecker S."/>
            <person name="Lage O.M."/>
            <person name="Pohl T."/>
            <person name="Merkel B.J."/>
            <person name="Hornburger P."/>
            <person name="Mueller R.-W."/>
            <person name="Bruemmer F."/>
            <person name="Labrenz M."/>
            <person name="Spormann A.M."/>
            <person name="Op den Camp H."/>
            <person name="Overmann J."/>
            <person name="Amann R."/>
            <person name="Jetten M.S.M."/>
            <person name="Mascher T."/>
            <person name="Medema M.H."/>
            <person name="Devos D.P."/>
            <person name="Kaster A.-K."/>
            <person name="Ovreas L."/>
            <person name="Rohde M."/>
            <person name="Galperin M.Y."/>
            <person name="Jogler C."/>
        </authorList>
    </citation>
    <scope>NUCLEOTIDE SEQUENCE [LARGE SCALE GENOMIC DNA]</scope>
    <source>
        <strain evidence="9 10">V22</strain>
    </source>
</reference>
<dbReference type="InterPro" id="IPR000917">
    <property type="entry name" value="Sulfatase_N"/>
</dbReference>
<feature type="domain" description="Sulfatase N-terminal" evidence="8">
    <location>
        <begin position="54"/>
        <end position="401"/>
    </location>
</feature>
<protein>
    <submittedName>
        <fullName evidence="9">Choline-sulfatase</fullName>
        <ecNumber evidence="9">3.1.6.6</ecNumber>
    </submittedName>
</protein>
<keyword evidence="6" id="KW-0106">Calcium</keyword>
<evidence type="ECO:0000256" key="1">
    <source>
        <dbReference type="ARBA" id="ARBA00001913"/>
    </source>
</evidence>
<dbReference type="AlphaFoldDB" id="A0A517T4X5"/>
<keyword evidence="10" id="KW-1185">Reference proteome</keyword>
<dbReference type="InterPro" id="IPR050738">
    <property type="entry name" value="Sulfatase"/>
</dbReference>
<dbReference type="KEGG" id="chya:V22_06540"/>
<keyword evidence="4" id="KW-0732">Signal</keyword>